<reference evidence="2 3" key="1">
    <citation type="submission" date="2016-05" db="EMBL/GenBank/DDBJ databases">
        <title>Comparative analysis of secretome profiles of manganese(II)-oxidizing ascomycete fungi.</title>
        <authorList>
            <consortium name="DOE Joint Genome Institute"/>
            <person name="Zeiner C.A."/>
            <person name="Purvine S.O."/>
            <person name="Zink E.M."/>
            <person name="Wu S."/>
            <person name="Pasa-Tolic L."/>
            <person name="Chaput D.L."/>
            <person name="Haridas S."/>
            <person name="Grigoriev I.V."/>
            <person name="Santelli C.M."/>
            <person name="Hansel C.M."/>
        </authorList>
    </citation>
    <scope>NUCLEOTIDE SEQUENCE [LARGE SCALE GENOMIC DNA]</scope>
    <source>
        <strain evidence="2 3">SRC1lrK2f</strain>
    </source>
</reference>
<name>A0A177DGQ3_ALTAL</name>
<organism evidence="2 3">
    <name type="scientific">Alternaria alternata</name>
    <name type="common">Alternaria rot fungus</name>
    <name type="synonym">Torula alternata</name>
    <dbReference type="NCBI Taxonomy" id="5599"/>
    <lineage>
        <taxon>Eukaryota</taxon>
        <taxon>Fungi</taxon>
        <taxon>Dikarya</taxon>
        <taxon>Ascomycota</taxon>
        <taxon>Pezizomycotina</taxon>
        <taxon>Dothideomycetes</taxon>
        <taxon>Pleosporomycetidae</taxon>
        <taxon>Pleosporales</taxon>
        <taxon>Pleosporineae</taxon>
        <taxon>Pleosporaceae</taxon>
        <taxon>Alternaria</taxon>
        <taxon>Alternaria sect. Alternaria</taxon>
        <taxon>Alternaria alternata complex</taxon>
    </lineage>
</organism>
<keyword evidence="3" id="KW-1185">Reference proteome</keyword>
<protein>
    <submittedName>
        <fullName evidence="2">Uncharacterized protein</fullName>
    </submittedName>
</protein>
<evidence type="ECO:0000313" key="2">
    <source>
        <dbReference type="EMBL" id="OAG17999.1"/>
    </source>
</evidence>
<proteinExistence type="predicted"/>
<dbReference type="RefSeq" id="XP_018383420.1">
    <property type="nucleotide sequence ID" value="XM_018525559.1"/>
</dbReference>
<evidence type="ECO:0000313" key="3">
    <source>
        <dbReference type="Proteomes" id="UP000077248"/>
    </source>
</evidence>
<dbReference type="EMBL" id="KV441485">
    <property type="protein sequence ID" value="OAG17999.1"/>
    <property type="molecule type" value="Genomic_DNA"/>
</dbReference>
<keyword evidence="1" id="KW-0812">Transmembrane</keyword>
<keyword evidence="1" id="KW-0472">Membrane</keyword>
<dbReference type="GeneID" id="29111153"/>
<dbReference type="Proteomes" id="UP000077248">
    <property type="component" value="Unassembled WGS sequence"/>
</dbReference>
<feature type="transmembrane region" description="Helical" evidence="1">
    <location>
        <begin position="26"/>
        <end position="47"/>
    </location>
</feature>
<dbReference type="VEuPathDB" id="FungiDB:CC77DRAFT_1022870"/>
<sequence>MSAQPNVWLSILLEFLDHAVLHIPEGLVIGFNTCPLWAVSVVACMYFPKHLDEKKLP</sequence>
<dbReference type="KEGG" id="aalt:CC77DRAFT_1022870"/>
<dbReference type="AlphaFoldDB" id="A0A177DGQ3"/>
<evidence type="ECO:0000256" key="1">
    <source>
        <dbReference type="SAM" id="Phobius"/>
    </source>
</evidence>
<gene>
    <name evidence="2" type="ORF">CC77DRAFT_1022870</name>
</gene>
<accession>A0A177DGQ3</accession>
<keyword evidence="1" id="KW-1133">Transmembrane helix</keyword>